<dbReference type="RefSeq" id="XP_050503426.1">
    <property type="nucleotide sequence ID" value="XM_050647469.1"/>
</dbReference>
<protein>
    <submittedName>
        <fullName evidence="2">Uncharacterized protein</fullName>
    </submittedName>
</protein>
<evidence type="ECO:0000313" key="3">
    <source>
        <dbReference type="Proteomes" id="UP001652700"/>
    </source>
</evidence>
<evidence type="ECO:0000313" key="2">
    <source>
        <dbReference type="EnsemblMetazoa" id="XP_050503426.1"/>
    </source>
</evidence>
<dbReference type="GeneID" id="126882503"/>
<feature type="region of interest" description="Disordered" evidence="1">
    <location>
        <begin position="1"/>
        <end position="23"/>
    </location>
</feature>
<name>A0ABM5JZQ8_DIAVI</name>
<reference evidence="2" key="1">
    <citation type="submission" date="2025-05" db="UniProtKB">
        <authorList>
            <consortium name="EnsemblMetazoa"/>
        </authorList>
    </citation>
    <scope>IDENTIFICATION</scope>
</reference>
<dbReference type="Proteomes" id="UP001652700">
    <property type="component" value="Unplaced"/>
</dbReference>
<keyword evidence="3" id="KW-1185">Reference proteome</keyword>
<proteinExistence type="predicted"/>
<evidence type="ECO:0000256" key="1">
    <source>
        <dbReference type="SAM" id="MobiDB-lite"/>
    </source>
</evidence>
<organism evidence="2 3">
    <name type="scientific">Diabrotica virgifera virgifera</name>
    <name type="common">western corn rootworm</name>
    <dbReference type="NCBI Taxonomy" id="50390"/>
    <lineage>
        <taxon>Eukaryota</taxon>
        <taxon>Metazoa</taxon>
        <taxon>Ecdysozoa</taxon>
        <taxon>Arthropoda</taxon>
        <taxon>Hexapoda</taxon>
        <taxon>Insecta</taxon>
        <taxon>Pterygota</taxon>
        <taxon>Neoptera</taxon>
        <taxon>Endopterygota</taxon>
        <taxon>Coleoptera</taxon>
        <taxon>Polyphaga</taxon>
        <taxon>Cucujiformia</taxon>
        <taxon>Chrysomeloidea</taxon>
        <taxon>Chrysomelidae</taxon>
        <taxon>Galerucinae</taxon>
        <taxon>Diabroticina</taxon>
        <taxon>Diabroticites</taxon>
        <taxon>Diabrotica</taxon>
    </lineage>
</organism>
<accession>A0ABM5JZQ8</accession>
<dbReference type="EnsemblMetazoa" id="XM_050647469.1">
    <property type="protein sequence ID" value="XP_050503426.1"/>
    <property type="gene ID" value="LOC126882503"/>
</dbReference>
<sequence>MSYKHLSGSEKRKKQKLREQERHAQKDAILSYFTSHNSAQKGSSSFHLVADQFMVTNESDSKNKLCDEGRVAIKENDNSTVDFQATSPGTSTSPSSAIEKNNVSISFPSDIGDWPRHLNLEFQEYFINNQPNQNIDKIGECVTQLDNNKTRHLQSAIFYETKANGEKILREWLVYSPT</sequence>